<protein>
    <submittedName>
        <fullName evidence="1">Uncharacterized protein</fullName>
    </submittedName>
</protein>
<gene>
    <name evidence="1" type="ORF">D5086_027128</name>
</gene>
<dbReference type="EMBL" id="RCHU02000014">
    <property type="protein sequence ID" value="KAL3573224.1"/>
    <property type="molecule type" value="Genomic_DNA"/>
</dbReference>
<comment type="caution">
    <text evidence="1">The sequence shown here is derived from an EMBL/GenBank/DDBJ whole genome shotgun (WGS) entry which is preliminary data.</text>
</comment>
<name>A0ACC4B3Q1_POPAL</name>
<evidence type="ECO:0000313" key="1">
    <source>
        <dbReference type="EMBL" id="KAL3573224.1"/>
    </source>
</evidence>
<accession>A0ACC4B3Q1</accession>
<keyword evidence="2" id="KW-1185">Reference proteome</keyword>
<dbReference type="Proteomes" id="UP000309997">
    <property type="component" value="Unassembled WGS sequence"/>
</dbReference>
<evidence type="ECO:0000313" key="2">
    <source>
        <dbReference type="Proteomes" id="UP000309997"/>
    </source>
</evidence>
<organism evidence="1 2">
    <name type="scientific">Populus alba</name>
    <name type="common">White poplar</name>
    <dbReference type="NCBI Taxonomy" id="43335"/>
    <lineage>
        <taxon>Eukaryota</taxon>
        <taxon>Viridiplantae</taxon>
        <taxon>Streptophyta</taxon>
        <taxon>Embryophyta</taxon>
        <taxon>Tracheophyta</taxon>
        <taxon>Spermatophyta</taxon>
        <taxon>Magnoliopsida</taxon>
        <taxon>eudicotyledons</taxon>
        <taxon>Gunneridae</taxon>
        <taxon>Pentapetalae</taxon>
        <taxon>rosids</taxon>
        <taxon>fabids</taxon>
        <taxon>Malpighiales</taxon>
        <taxon>Salicaceae</taxon>
        <taxon>Saliceae</taxon>
        <taxon>Populus</taxon>
    </lineage>
</organism>
<sequence>MSATSSVSDSYSFVRVLGMVGYKDLLRSFVEDDSGSQVEYAPLAMGSFLVENLQCVLVDSSLSKDDHASGLYLSGMELIYAFINWVATPYRVQLQISLIRVNSTVRPRFAHSVEGAQVSDIANFSGLTSSTANSAKVLRLCAKKAILLVSLCCVAMFAIEELHRAHHCGVYKVAPIPNILETITVEDYSSEEGSEENLSKEEQLYFSFIDDDGEDMLTSTPWASPPAGLIPPPTSEGCSTPTEDIGGGTPTTKAIVGSFIDPVETVIQDAELGPCVASDGWITVEPRQKSNKHTRGNTKGKEVITTEVMPDMNTSTKLSPPVNVNVFASLDA</sequence>
<proteinExistence type="predicted"/>
<reference evidence="1 2" key="1">
    <citation type="journal article" date="2024" name="Plant Biotechnol. J.">
        <title>Genome and CRISPR/Cas9 system of a widespread forest tree (Populus alba) in the world.</title>
        <authorList>
            <person name="Liu Y.J."/>
            <person name="Jiang P.F."/>
            <person name="Han X.M."/>
            <person name="Li X.Y."/>
            <person name="Wang H.M."/>
            <person name="Wang Y.J."/>
            <person name="Wang X.X."/>
            <person name="Zeng Q.Y."/>
        </authorList>
    </citation>
    <scope>NUCLEOTIDE SEQUENCE [LARGE SCALE GENOMIC DNA]</scope>
    <source>
        <strain evidence="2">cv. PAL-ZL1</strain>
    </source>
</reference>